<protein>
    <submittedName>
        <fullName evidence="1">Uncharacterized protein</fullName>
    </submittedName>
</protein>
<dbReference type="EMBL" id="CALLCH030000016">
    <property type="protein sequence ID" value="CAI4217740.1"/>
    <property type="molecule type" value="Genomic_DNA"/>
</dbReference>
<reference evidence="1" key="1">
    <citation type="submission" date="2022-11" db="EMBL/GenBank/DDBJ databases">
        <authorList>
            <person name="Scott C."/>
            <person name="Bruce N."/>
        </authorList>
    </citation>
    <scope>NUCLEOTIDE SEQUENCE</scope>
</reference>
<sequence length="144" mass="15589">MGKGVVQILNLGAQLPPRVAQPAKELVRVRALSGAHSQVPKLGSHADEVRPHVLDAGPGHPQLLERQLPLLEVRLQIRDEARQGLPDVVEENFAKLPPQRGHALVPLLQIAPRTPTEELGLLRVALPVPHPRLAFLAVAQDVPA</sequence>
<organism evidence="1 2">
    <name type="scientific">Parascedosporium putredinis</name>
    <dbReference type="NCBI Taxonomy" id="1442378"/>
    <lineage>
        <taxon>Eukaryota</taxon>
        <taxon>Fungi</taxon>
        <taxon>Dikarya</taxon>
        <taxon>Ascomycota</taxon>
        <taxon>Pezizomycotina</taxon>
        <taxon>Sordariomycetes</taxon>
        <taxon>Hypocreomycetidae</taxon>
        <taxon>Microascales</taxon>
        <taxon>Microascaceae</taxon>
        <taxon>Parascedosporium</taxon>
    </lineage>
</organism>
<comment type="caution">
    <text evidence="1">The sequence shown here is derived from an EMBL/GenBank/DDBJ whole genome shotgun (WGS) entry which is preliminary data.</text>
</comment>
<dbReference type="AlphaFoldDB" id="A0A9P1H862"/>
<evidence type="ECO:0000313" key="2">
    <source>
        <dbReference type="Proteomes" id="UP000838763"/>
    </source>
</evidence>
<gene>
    <name evidence="1" type="ORF">PPNO1_LOCUS7343</name>
</gene>
<keyword evidence="2" id="KW-1185">Reference proteome</keyword>
<name>A0A9P1H862_9PEZI</name>
<dbReference type="Proteomes" id="UP000838763">
    <property type="component" value="Unassembled WGS sequence"/>
</dbReference>
<evidence type="ECO:0000313" key="1">
    <source>
        <dbReference type="EMBL" id="CAI4217740.1"/>
    </source>
</evidence>
<proteinExistence type="predicted"/>
<accession>A0A9P1H862</accession>